<reference evidence="2" key="2">
    <citation type="submission" date="2025-09" db="UniProtKB">
        <authorList>
            <consortium name="Ensembl"/>
        </authorList>
    </citation>
    <scope>IDENTIFICATION</scope>
</reference>
<evidence type="ECO:0008006" key="4">
    <source>
        <dbReference type="Google" id="ProtNLM"/>
    </source>
</evidence>
<protein>
    <recommendedName>
        <fullName evidence="4">Immunoglobulin V-set domain-containing protein</fullName>
    </recommendedName>
</protein>
<dbReference type="InterPro" id="IPR036179">
    <property type="entry name" value="Ig-like_dom_sf"/>
</dbReference>
<accession>A0A8C6E521</accession>
<dbReference type="SUPFAM" id="SSF48726">
    <property type="entry name" value="Immunoglobulin"/>
    <property type="match status" value="1"/>
</dbReference>
<organism evidence="2 3">
    <name type="scientific">Moschus moschiferus</name>
    <name type="common">Siberian musk deer</name>
    <name type="synonym">Moschus sibiricus</name>
    <dbReference type="NCBI Taxonomy" id="68415"/>
    <lineage>
        <taxon>Eukaryota</taxon>
        <taxon>Metazoa</taxon>
        <taxon>Chordata</taxon>
        <taxon>Craniata</taxon>
        <taxon>Vertebrata</taxon>
        <taxon>Euteleostomi</taxon>
        <taxon>Mammalia</taxon>
        <taxon>Eutheria</taxon>
        <taxon>Laurasiatheria</taxon>
        <taxon>Artiodactyla</taxon>
        <taxon>Ruminantia</taxon>
        <taxon>Pecora</taxon>
        <taxon>Moschidae</taxon>
        <taxon>Moschus</taxon>
    </lineage>
</organism>
<dbReference type="Ensembl" id="ENSMMST00000028814.1">
    <property type="protein sequence ID" value="ENSMMSP00000026110.1"/>
    <property type="gene ID" value="ENSMMSG00000019662.1"/>
</dbReference>
<keyword evidence="1" id="KW-0732">Signal</keyword>
<dbReference type="GeneTree" id="ENSGT00980000202299"/>
<dbReference type="AlphaFoldDB" id="A0A8C6E521"/>
<dbReference type="Gene3D" id="2.60.40.10">
    <property type="entry name" value="Immunoglobulins"/>
    <property type="match status" value="1"/>
</dbReference>
<dbReference type="Proteomes" id="UP000694544">
    <property type="component" value="Unplaced"/>
</dbReference>
<name>A0A8C6E521_MOSMO</name>
<dbReference type="InterPro" id="IPR013783">
    <property type="entry name" value="Ig-like_fold"/>
</dbReference>
<keyword evidence="3" id="KW-1185">Reference proteome</keyword>
<evidence type="ECO:0000313" key="3">
    <source>
        <dbReference type="Proteomes" id="UP000694544"/>
    </source>
</evidence>
<evidence type="ECO:0000313" key="2">
    <source>
        <dbReference type="Ensembl" id="ENSMMSP00000026110.1"/>
    </source>
</evidence>
<feature type="chain" id="PRO_5034051083" description="Immunoglobulin V-set domain-containing protein" evidence="1">
    <location>
        <begin position="17"/>
        <end position="107"/>
    </location>
</feature>
<proteinExistence type="predicted"/>
<reference evidence="2" key="1">
    <citation type="submission" date="2025-08" db="UniProtKB">
        <authorList>
            <consortium name="Ensembl"/>
        </authorList>
    </citation>
    <scope>IDENTIFICATION</scope>
</reference>
<evidence type="ECO:0000256" key="1">
    <source>
        <dbReference type="SAM" id="SignalP"/>
    </source>
</evidence>
<feature type="signal peptide" evidence="1">
    <location>
        <begin position="1"/>
        <end position="16"/>
    </location>
</feature>
<sequence>MAWTVLLLGLLAYGSGQDAQTVVQQPTLSVSPGGTVTLTCGLSSGSQTQASLPDCFSIAQTVTRLESLIASLAPSLGTKPPSPAQGSSPRTKPTITVVWELIVTIPH</sequence>